<protein>
    <recommendedName>
        <fullName evidence="1">F-box domain-containing protein</fullName>
    </recommendedName>
</protein>
<dbReference type="EMBL" id="AMBO01000187">
    <property type="protein sequence ID" value="EKD04902.1"/>
    <property type="molecule type" value="Genomic_DNA"/>
</dbReference>
<comment type="caution">
    <text evidence="2">The sequence shown here is derived from an EMBL/GenBank/DDBJ whole genome shotgun (WGS) entry which is preliminary data.</text>
</comment>
<name>K1VZA3_TRIAC</name>
<dbReference type="Proteomes" id="UP000006757">
    <property type="component" value="Unassembled WGS sequence"/>
</dbReference>
<sequence length="374" mass="42826">MPSRRDHRGIAAFPAFPVEILSEIFSHLDPSSVRRVLCVNSLFRTLARPLAYQYGTVTNLGLFFPGAQHVYPYSRGPGPSLPVSELSMEEQETLFAQLKRIDITAHPPEKCDEDSTSLSLNTPTPYFEPQVINLELNSCSHDDGKPTDYCQLVDELLHAVGNPTKLVIRGFPSCVYRIHTVEDYTYSPDVHVCVLYSQFSRRTEENQNCGTHANLGSNELSSLPGRHIQVVFWTARPGQAWLPPCEHYEEHRMSGFDYGEERTVWRSLAISTVYYRVQRVTVVNAAAVLPRTSFIEQHELKLKSYQAQLELQAAHSAWFQKELVYKAVSDNRAALEARQEFLTMEEWIKRGGWEDVFTPEEMQPWLRKMRGENM</sequence>
<proteinExistence type="predicted"/>
<dbReference type="AlphaFoldDB" id="K1VZA3"/>
<evidence type="ECO:0000313" key="2">
    <source>
        <dbReference type="EMBL" id="EKD04902.1"/>
    </source>
</evidence>
<organism evidence="2 3">
    <name type="scientific">Trichosporon asahii var. asahii (strain CBS 8904)</name>
    <name type="common">Yeast</name>
    <dbReference type="NCBI Taxonomy" id="1220162"/>
    <lineage>
        <taxon>Eukaryota</taxon>
        <taxon>Fungi</taxon>
        <taxon>Dikarya</taxon>
        <taxon>Basidiomycota</taxon>
        <taxon>Agaricomycotina</taxon>
        <taxon>Tremellomycetes</taxon>
        <taxon>Trichosporonales</taxon>
        <taxon>Trichosporonaceae</taxon>
        <taxon>Trichosporon</taxon>
    </lineage>
</organism>
<feature type="domain" description="F-box" evidence="1">
    <location>
        <begin position="10"/>
        <end position="57"/>
    </location>
</feature>
<evidence type="ECO:0000313" key="3">
    <source>
        <dbReference type="Proteomes" id="UP000006757"/>
    </source>
</evidence>
<keyword evidence="3" id="KW-1185">Reference proteome</keyword>
<dbReference type="Pfam" id="PF12937">
    <property type="entry name" value="F-box-like"/>
    <property type="match status" value="1"/>
</dbReference>
<dbReference type="SUPFAM" id="SSF81383">
    <property type="entry name" value="F-box domain"/>
    <property type="match status" value="1"/>
</dbReference>
<dbReference type="InterPro" id="IPR001810">
    <property type="entry name" value="F-box_dom"/>
</dbReference>
<evidence type="ECO:0000259" key="1">
    <source>
        <dbReference type="PROSITE" id="PS50181"/>
    </source>
</evidence>
<dbReference type="InParanoid" id="K1VZA3"/>
<dbReference type="PROSITE" id="PS50181">
    <property type="entry name" value="FBOX"/>
    <property type="match status" value="1"/>
</dbReference>
<dbReference type="InterPro" id="IPR036047">
    <property type="entry name" value="F-box-like_dom_sf"/>
</dbReference>
<accession>K1VZA3</accession>
<reference evidence="2 3" key="1">
    <citation type="journal article" date="2012" name="Eukaryot. Cell">
        <title>Genome sequence of the Trichosporon asahii environmental strain CBS 8904.</title>
        <authorList>
            <person name="Yang R.Y."/>
            <person name="Li H.T."/>
            <person name="Zhu H."/>
            <person name="Zhou G.P."/>
            <person name="Wang M."/>
            <person name="Wang L."/>
        </authorList>
    </citation>
    <scope>NUCLEOTIDE SEQUENCE [LARGE SCALE GENOMIC DNA]</scope>
    <source>
        <strain evidence="2 3">CBS 8904</strain>
    </source>
</reference>
<gene>
    <name evidence="2" type="ORF">A1Q2_00848</name>
</gene>
<dbReference type="HOGENOM" id="CLU_055175_0_0_1"/>